<feature type="transmembrane region" description="Helical" evidence="1">
    <location>
        <begin position="89"/>
        <end position="112"/>
    </location>
</feature>
<feature type="transmembrane region" description="Helical" evidence="1">
    <location>
        <begin position="306"/>
        <end position="327"/>
    </location>
</feature>
<feature type="transmembrane region" description="Helical" evidence="1">
    <location>
        <begin position="377"/>
        <end position="397"/>
    </location>
</feature>
<organism evidence="3">
    <name type="scientific">hydrothermal vent metagenome</name>
    <dbReference type="NCBI Taxonomy" id="652676"/>
    <lineage>
        <taxon>unclassified sequences</taxon>
        <taxon>metagenomes</taxon>
        <taxon>ecological metagenomes</taxon>
    </lineage>
</organism>
<protein>
    <submittedName>
        <fullName evidence="3">Cytochrome c oxidase (B(O/a)3-type) chain I</fullName>
        <ecNumber evidence="3">1.9.3.1</ecNumber>
    </submittedName>
</protein>
<dbReference type="GO" id="GO:0020037">
    <property type="term" value="F:heme binding"/>
    <property type="evidence" value="ECO:0007669"/>
    <property type="project" value="InterPro"/>
</dbReference>
<evidence type="ECO:0000259" key="2">
    <source>
        <dbReference type="PROSITE" id="PS50855"/>
    </source>
</evidence>
<keyword evidence="1" id="KW-1133">Transmembrane helix</keyword>
<proteinExistence type="predicted"/>
<dbReference type="Gene3D" id="1.20.210.10">
    <property type="entry name" value="Cytochrome c oxidase-like, subunit I domain"/>
    <property type="match status" value="1"/>
</dbReference>
<dbReference type="EC" id="1.9.3.1" evidence="3"/>
<feature type="transmembrane region" description="Helical" evidence="1">
    <location>
        <begin position="201"/>
        <end position="223"/>
    </location>
</feature>
<keyword evidence="3" id="KW-0560">Oxidoreductase</keyword>
<dbReference type="InterPro" id="IPR023616">
    <property type="entry name" value="Cyt_c_oxase-like_su1_dom"/>
</dbReference>
<dbReference type="PANTHER" id="PTHR10422">
    <property type="entry name" value="CYTOCHROME C OXIDASE SUBUNIT 1"/>
    <property type="match status" value="1"/>
</dbReference>
<feature type="transmembrane region" description="Helical" evidence="1">
    <location>
        <begin position="12"/>
        <end position="35"/>
    </location>
</feature>
<dbReference type="InterPro" id="IPR036927">
    <property type="entry name" value="Cyt_c_oxase-like_su1_sf"/>
</dbReference>
<keyword evidence="1" id="KW-0812">Transmembrane</keyword>
<feature type="transmembrane region" description="Helical" evidence="1">
    <location>
        <begin position="453"/>
        <end position="473"/>
    </location>
</feature>
<feature type="transmembrane region" description="Helical" evidence="1">
    <location>
        <begin position="409"/>
        <end position="433"/>
    </location>
</feature>
<feature type="transmembrane region" description="Helical" evidence="1">
    <location>
        <begin position="132"/>
        <end position="153"/>
    </location>
</feature>
<name>A0A3B0RBS1_9ZZZZ</name>
<dbReference type="PROSITE" id="PS50855">
    <property type="entry name" value="COX1"/>
    <property type="match status" value="1"/>
</dbReference>
<feature type="transmembrane region" description="Helical" evidence="1">
    <location>
        <begin position="339"/>
        <end position="357"/>
    </location>
</feature>
<dbReference type="AlphaFoldDB" id="A0A3B0RBS1"/>
<evidence type="ECO:0000256" key="1">
    <source>
        <dbReference type="SAM" id="Phobius"/>
    </source>
</evidence>
<feature type="domain" description="Cytochrome oxidase subunit I profile" evidence="2">
    <location>
        <begin position="20"/>
        <end position="480"/>
    </location>
</feature>
<dbReference type="GO" id="GO:0009060">
    <property type="term" value="P:aerobic respiration"/>
    <property type="evidence" value="ECO:0007669"/>
    <property type="project" value="InterPro"/>
</dbReference>
<dbReference type="GO" id="GO:0004129">
    <property type="term" value="F:cytochrome-c oxidase activity"/>
    <property type="evidence" value="ECO:0007669"/>
    <property type="project" value="InterPro"/>
</dbReference>
<gene>
    <name evidence="3" type="ORF">MNBD_ALPHA07-2263</name>
</gene>
<sequence>MTIQSNPAPQAGAVKLAIALAGTVFVLMMLVGVIMRASQGKIIEIDPALFYQLMTVHGAGMVGTAAFSGACIMWYFLGRYVRLTPAVFWIFLGLFLTGVVLVLVAVLVGGFGAGWTFLYPLPAQSGGAWETWAAVSFILGYISIGVGFLIFHLEAGRAMIKQYGGLSHALGWPLAFGKADPESAPPPTVIAAATITVFNSLGITVGAAVLIITLVDLLIPGFINIDALLAKNMIFFFGHVLINASIYMAVIAVYEIIPEYTRRPWKSSRMLAISWAAVLLIVMAVFPHHLLQDTVMPAWALAMGQIVSYMSGLPLLAVTAFSLLAYLRGSGIRWDVASSLLVLGIAGWSIGSVPAILDSIISVNKVMHNTQWVPGHFHIYLLLGEVAMVFGFMGWLVRQPRGDKRFGVIDRAAFAVYLFGGAGFTLMFLISGAMSVPRRWAVHIEAWILQDQIATGFAVLVVLGSVIFLLRYLGGVLRSD</sequence>
<dbReference type="SUPFAM" id="SSF81442">
    <property type="entry name" value="Cytochrome c oxidase subunit I-like"/>
    <property type="match status" value="1"/>
</dbReference>
<dbReference type="GO" id="GO:0016020">
    <property type="term" value="C:membrane"/>
    <property type="evidence" value="ECO:0007669"/>
    <property type="project" value="InterPro"/>
</dbReference>
<dbReference type="InterPro" id="IPR000883">
    <property type="entry name" value="Cyt_C_Oxase_1"/>
</dbReference>
<feature type="transmembrane region" description="Helical" evidence="1">
    <location>
        <begin position="235"/>
        <end position="257"/>
    </location>
</feature>
<keyword evidence="1" id="KW-0472">Membrane</keyword>
<dbReference type="GO" id="GO:0016491">
    <property type="term" value="F:oxidoreductase activity"/>
    <property type="evidence" value="ECO:0007669"/>
    <property type="project" value="UniProtKB-KW"/>
</dbReference>
<feature type="transmembrane region" description="Helical" evidence="1">
    <location>
        <begin position="55"/>
        <end position="77"/>
    </location>
</feature>
<evidence type="ECO:0000313" key="3">
    <source>
        <dbReference type="EMBL" id="VAV89449.1"/>
    </source>
</evidence>
<accession>A0A3B0RBS1</accession>
<dbReference type="EMBL" id="UOEG01000045">
    <property type="protein sequence ID" value="VAV89449.1"/>
    <property type="molecule type" value="Genomic_DNA"/>
</dbReference>
<dbReference type="Pfam" id="PF00115">
    <property type="entry name" value="COX1"/>
    <property type="match status" value="1"/>
</dbReference>
<feature type="transmembrane region" description="Helical" evidence="1">
    <location>
        <begin position="269"/>
        <end position="286"/>
    </location>
</feature>
<reference evidence="3" key="1">
    <citation type="submission" date="2018-06" db="EMBL/GenBank/DDBJ databases">
        <authorList>
            <person name="Zhirakovskaya E."/>
        </authorList>
    </citation>
    <scope>NUCLEOTIDE SEQUENCE</scope>
</reference>